<dbReference type="OrthoDB" id="10608906at2759"/>
<evidence type="ECO:0000256" key="1">
    <source>
        <dbReference type="SAM" id="SignalP"/>
    </source>
</evidence>
<organism evidence="2 3">
    <name type="scientific">Brassicogethes aeneus</name>
    <name type="common">Rape pollen beetle</name>
    <name type="synonym">Meligethes aeneus</name>
    <dbReference type="NCBI Taxonomy" id="1431903"/>
    <lineage>
        <taxon>Eukaryota</taxon>
        <taxon>Metazoa</taxon>
        <taxon>Ecdysozoa</taxon>
        <taxon>Arthropoda</taxon>
        <taxon>Hexapoda</taxon>
        <taxon>Insecta</taxon>
        <taxon>Pterygota</taxon>
        <taxon>Neoptera</taxon>
        <taxon>Endopterygota</taxon>
        <taxon>Coleoptera</taxon>
        <taxon>Polyphaga</taxon>
        <taxon>Cucujiformia</taxon>
        <taxon>Nitidulidae</taxon>
        <taxon>Meligethinae</taxon>
        <taxon>Brassicogethes</taxon>
    </lineage>
</organism>
<protein>
    <submittedName>
        <fullName evidence="2">Uncharacterized protein</fullName>
    </submittedName>
</protein>
<proteinExistence type="predicted"/>
<sequence>MLMWPQASKKCIIIIIIIICVDNNNEKHAGEEAEEKKRTNGRFYEMREKTIQIRYESARHGAAVVVVGEAAAVTEVSTCEWKRFSPTVRVPVGLVAKAGQVPPRNGGTTAEEKASIPTTTWKICEKAFDLRVLTQELKPNDHLRRNFANCSLQQLEDFKRNNEQCFQVVQRPWIIGVD</sequence>
<feature type="chain" id="PRO_5040447509" evidence="1">
    <location>
        <begin position="24"/>
        <end position="178"/>
    </location>
</feature>
<accession>A0A9P0FF16</accession>
<reference evidence="2" key="1">
    <citation type="submission" date="2021-12" db="EMBL/GenBank/DDBJ databases">
        <authorList>
            <person name="King R."/>
        </authorList>
    </citation>
    <scope>NUCLEOTIDE SEQUENCE</scope>
</reference>
<dbReference type="EMBL" id="OV121133">
    <property type="protein sequence ID" value="CAH0550545.1"/>
    <property type="molecule type" value="Genomic_DNA"/>
</dbReference>
<dbReference type="AlphaFoldDB" id="A0A9P0FF16"/>
<gene>
    <name evidence="2" type="ORF">MELIAE_LOCUS3338</name>
</gene>
<keyword evidence="1" id="KW-0732">Signal</keyword>
<dbReference type="Proteomes" id="UP001154078">
    <property type="component" value="Chromosome 2"/>
</dbReference>
<name>A0A9P0FF16_BRAAE</name>
<keyword evidence="3" id="KW-1185">Reference proteome</keyword>
<evidence type="ECO:0000313" key="3">
    <source>
        <dbReference type="Proteomes" id="UP001154078"/>
    </source>
</evidence>
<feature type="signal peptide" evidence="1">
    <location>
        <begin position="1"/>
        <end position="23"/>
    </location>
</feature>
<evidence type="ECO:0000313" key="2">
    <source>
        <dbReference type="EMBL" id="CAH0550545.1"/>
    </source>
</evidence>